<dbReference type="InterPro" id="IPR011006">
    <property type="entry name" value="CheY-like_superfamily"/>
</dbReference>
<proteinExistence type="predicted"/>
<dbReference type="SUPFAM" id="SSF53167">
    <property type="entry name" value="Purine and uridine phosphorylases"/>
    <property type="match status" value="1"/>
</dbReference>
<dbReference type="Gene3D" id="3.40.50.1580">
    <property type="entry name" value="Nucleoside phosphorylase domain"/>
    <property type="match status" value="1"/>
</dbReference>
<evidence type="ECO:0000259" key="2">
    <source>
        <dbReference type="PROSITE" id="PS50110"/>
    </source>
</evidence>
<dbReference type="InterPro" id="IPR035994">
    <property type="entry name" value="Nucleoside_phosphorylase_sf"/>
</dbReference>
<evidence type="ECO:0000256" key="1">
    <source>
        <dbReference type="PROSITE-ProRule" id="PRU00169"/>
    </source>
</evidence>
<dbReference type="GO" id="GO:0005829">
    <property type="term" value="C:cytosol"/>
    <property type="evidence" value="ECO:0007669"/>
    <property type="project" value="TreeGrafter"/>
</dbReference>
<evidence type="ECO:0000313" key="3">
    <source>
        <dbReference type="EMBL" id="SAK92946.1"/>
    </source>
</evidence>
<sequence>MLKILIVEDEHEKRRLIASAVLGTPGINEGDVEYAADVTGAKRAIRRTRFDLVILDINLPEKPDAFATPGAGLQVVSFIKNNNAAKAPSYLVGMTAYDESANVASDEFASPLWKLVRFSYTENGWKQSLELALEYLVQKHRPPYVSDGKTYHTDLAIFTALDEELEAILALNGNWREEAVAHDHARYFVGTFPSDVRPVRVVAVAAPRMGMPPAAVTAAKLISTFRPRTLAITGICAGVRGKTEVGDILIADPCFDWGSGKWVREEATSELRFRPAPYQWRLDERLRAGARAVATAGLMGQIHQRYEDAKPDSAPRVIVDAMASGASVLQAAQLVDDVRDQHKNLVGVEMESYAVFTAAEYASEPRPACIAIKSVCDFGDETKADEAHAYASHTSAQFLYAFATEFLSNEDID</sequence>
<dbReference type="InterPro" id="IPR000845">
    <property type="entry name" value="Nucleoside_phosphorylase_d"/>
</dbReference>
<dbReference type="SUPFAM" id="SSF52172">
    <property type="entry name" value="CheY-like"/>
    <property type="match status" value="1"/>
</dbReference>
<dbReference type="GO" id="GO:0008782">
    <property type="term" value="F:adenosylhomocysteine nucleosidase activity"/>
    <property type="evidence" value="ECO:0007669"/>
    <property type="project" value="TreeGrafter"/>
</dbReference>
<dbReference type="GO" id="GO:0019284">
    <property type="term" value="P:L-methionine salvage from S-adenosylmethionine"/>
    <property type="evidence" value="ECO:0007669"/>
    <property type="project" value="TreeGrafter"/>
</dbReference>
<dbReference type="PANTHER" id="PTHR46832">
    <property type="entry name" value="5'-METHYLTHIOADENOSINE/S-ADENOSYLHOMOCYSTEINE NUCLEOSIDASE"/>
    <property type="match status" value="1"/>
</dbReference>
<dbReference type="PANTHER" id="PTHR46832:SF1">
    <property type="entry name" value="5'-METHYLTHIOADENOSINE_S-ADENOSYLHOMOCYSTEINE NUCLEOSIDASE"/>
    <property type="match status" value="1"/>
</dbReference>
<keyword evidence="1" id="KW-0597">Phosphoprotein</keyword>
<comment type="caution">
    <text evidence="3">The sequence shown here is derived from an EMBL/GenBank/DDBJ whole genome shotgun (WGS) entry which is preliminary data.</text>
</comment>
<gene>
    <name evidence="3" type="ORF">AWB75_06612</name>
</gene>
<dbReference type="GO" id="GO:0009116">
    <property type="term" value="P:nucleoside metabolic process"/>
    <property type="evidence" value="ECO:0007669"/>
    <property type="project" value="InterPro"/>
</dbReference>
<evidence type="ECO:0000313" key="4">
    <source>
        <dbReference type="Proteomes" id="UP000054870"/>
    </source>
</evidence>
<keyword evidence="4" id="KW-1185">Reference proteome</keyword>
<dbReference type="AlphaFoldDB" id="A0A158DFA6"/>
<dbReference type="EMBL" id="FCOF02000062">
    <property type="protein sequence ID" value="SAK92946.1"/>
    <property type="molecule type" value="Genomic_DNA"/>
</dbReference>
<protein>
    <submittedName>
        <fullName evidence="3">5'-methylthioadenosine/S-adenosylhomocysteine nucleosidase</fullName>
    </submittedName>
</protein>
<dbReference type="RefSeq" id="WP_061128227.1">
    <property type="nucleotide sequence ID" value="NZ_FCOF02000062.1"/>
</dbReference>
<organism evidence="3 4">
    <name type="scientific">Caballeronia catudaia</name>
    <dbReference type="NCBI Taxonomy" id="1777136"/>
    <lineage>
        <taxon>Bacteria</taxon>
        <taxon>Pseudomonadati</taxon>
        <taxon>Pseudomonadota</taxon>
        <taxon>Betaproteobacteria</taxon>
        <taxon>Burkholderiales</taxon>
        <taxon>Burkholderiaceae</taxon>
        <taxon>Caballeronia</taxon>
    </lineage>
</organism>
<dbReference type="GO" id="GO:0000160">
    <property type="term" value="P:phosphorelay signal transduction system"/>
    <property type="evidence" value="ECO:0007669"/>
    <property type="project" value="InterPro"/>
</dbReference>
<dbReference type="Proteomes" id="UP000054870">
    <property type="component" value="Unassembled WGS sequence"/>
</dbReference>
<feature type="domain" description="Response regulatory" evidence="2">
    <location>
        <begin position="3"/>
        <end position="126"/>
    </location>
</feature>
<name>A0A158DFA6_9BURK</name>
<dbReference type="InterPro" id="IPR001789">
    <property type="entry name" value="Sig_transdc_resp-reg_receiver"/>
</dbReference>
<reference evidence="3" key="1">
    <citation type="submission" date="2016-01" db="EMBL/GenBank/DDBJ databases">
        <authorList>
            <person name="Peeters C."/>
        </authorList>
    </citation>
    <scope>NUCLEOTIDE SEQUENCE [LARGE SCALE GENOMIC DNA]</scope>
    <source>
        <strain evidence="3">LMG 29318</strain>
    </source>
</reference>
<accession>A0A158DFA6</accession>
<dbReference type="GO" id="GO:0008930">
    <property type="term" value="F:methylthioadenosine nucleosidase activity"/>
    <property type="evidence" value="ECO:0007669"/>
    <property type="project" value="TreeGrafter"/>
</dbReference>
<dbReference type="PROSITE" id="PS50110">
    <property type="entry name" value="RESPONSE_REGULATORY"/>
    <property type="match status" value="1"/>
</dbReference>
<feature type="modified residue" description="4-aspartylphosphate" evidence="1">
    <location>
        <position position="56"/>
    </location>
</feature>
<dbReference type="Pfam" id="PF01048">
    <property type="entry name" value="PNP_UDP_1"/>
    <property type="match status" value="1"/>
</dbReference>
<dbReference type="Gene3D" id="3.40.50.2300">
    <property type="match status" value="1"/>
</dbReference>
<dbReference type="OrthoDB" id="2988699at2"/>